<dbReference type="EMBL" id="QMQB01000182">
    <property type="protein sequence ID" value="RLE12138.1"/>
    <property type="molecule type" value="Genomic_DNA"/>
</dbReference>
<proteinExistence type="predicted"/>
<dbReference type="Proteomes" id="UP000267654">
    <property type="component" value="Unassembled WGS sequence"/>
</dbReference>
<accession>A0A662DBA2</accession>
<keyword evidence="1" id="KW-0175">Coiled coil</keyword>
<dbReference type="Gene3D" id="3.90.1530.10">
    <property type="entry name" value="Conserved hypothetical protein from pyrococcus furiosus pfu- 392566-001, ParB domain"/>
    <property type="match status" value="1"/>
</dbReference>
<gene>
    <name evidence="2" type="ORF">DRI96_05010</name>
</gene>
<sequence length="276" mass="32282">MILKIPEKSLKCFQKECKARNFLTRIDRGIQVVEIDKIVGSVGRCLDFDAGFTLRASHSVDRLEAIKKALKEQRPLPLVELYKLDDEYYVVDGHHRIAAAKEMGQKFIDAHVVEYLPPVSSRRGLLARKKFDFEYETGLQGIKLSHRSSYDKLLKQIKEHKERLEKKEGRKISLREAAVDWFQSIYYPLTERIKKANLSKYMPNATVGDIYVYICDQINLRNRKKDHYNVNFEEALEEFGLLTRATQLIFSGNGIKEKLRRILLPCFYFQKCPYII</sequence>
<evidence type="ECO:0000313" key="2">
    <source>
        <dbReference type="EMBL" id="RLE12138.1"/>
    </source>
</evidence>
<comment type="caution">
    <text evidence="2">The sequence shown here is derived from an EMBL/GenBank/DDBJ whole genome shotgun (WGS) entry which is preliminary data.</text>
</comment>
<dbReference type="CDD" id="cd16387">
    <property type="entry name" value="ParB_N_Srx"/>
    <property type="match status" value="1"/>
</dbReference>
<organism evidence="2 3">
    <name type="scientific">Aerophobetes bacterium</name>
    <dbReference type="NCBI Taxonomy" id="2030807"/>
    <lineage>
        <taxon>Bacteria</taxon>
        <taxon>Candidatus Aerophobota</taxon>
    </lineage>
</organism>
<dbReference type="SUPFAM" id="SSF110849">
    <property type="entry name" value="ParB/Sulfiredoxin"/>
    <property type="match status" value="1"/>
</dbReference>
<evidence type="ECO:0000313" key="3">
    <source>
        <dbReference type="Proteomes" id="UP000267654"/>
    </source>
</evidence>
<evidence type="ECO:0000256" key="1">
    <source>
        <dbReference type="SAM" id="Coils"/>
    </source>
</evidence>
<dbReference type="AlphaFoldDB" id="A0A662DBA2"/>
<reference evidence="2 3" key="1">
    <citation type="submission" date="2018-06" db="EMBL/GenBank/DDBJ databases">
        <title>Extensive metabolic versatility and redundancy in microbially diverse, dynamic hydrothermal sediments.</title>
        <authorList>
            <person name="Dombrowski N."/>
            <person name="Teske A."/>
            <person name="Baker B.J."/>
        </authorList>
    </citation>
    <scope>NUCLEOTIDE SEQUENCE [LARGE SCALE GENOMIC DNA]</scope>
    <source>
        <strain evidence="2">B19_G9</strain>
    </source>
</reference>
<feature type="coiled-coil region" evidence="1">
    <location>
        <begin position="147"/>
        <end position="177"/>
    </location>
</feature>
<name>A0A662DBA2_UNCAE</name>
<dbReference type="InterPro" id="IPR036086">
    <property type="entry name" value="ParB/Sulfiredoxin_sf"/>
</dbReference>
<protein>
    <submittedName>
        <fullName evidence="2">DUF4032 domain-containing protein</fullName>
    </submittedName>
</protein>